<evidence type="ECO:0000313" key="1">
    <source>
        <dbReference type="EMBL" id="KAJ2801293.1"/>
    </source>
</evidence>
<gene>
    <name evidence="1" type="ORF">H4R21_002842</name>
</gene>
<keyword evidence="2" id="KW-1185">Reference proteome</keyword>
<comment type="caution">
    <text evidence="1">The sequence shown here is derived from an EMBL/GenBank/DDBJ whole genome shotgun (WGS) entry which is preliminary data.</text>
</comment>
<sequence>MNNFPSVDNLSTPFQPLGNYVPPRQPQHPNQSLDADRRQPQAPHQGYRQDQFREQDPYQRPYDPHQHQHHRSANPSPFVERQGSEAHIPNLMFDISAFKNPSTTSTPPHTDVGPGVSTRGAVSASGYPFSLDAAGLQSPPPLAGFGDVHDLGQMPMGVGTEDDATTYGPGSRADSMVHAGQLSLSGLPSMASGSS</sequence>
<reference evidence="1" key="1">
    <citation type="submission" date="2022-07" db="EMBL/GenBank/DDBJ databases">
        <title>Phylogenomic reconstructions and comparative analyses of Kickxellomycotina fungi.</title>
        <authorList>
            <person name="Reynolds N.K."/>
            <person name="Stajich J.E."/>
            <person name="Barry K."/>
            <person name="Grigoriev I.V."/>
            <person name="Crous P."/>
            <person name="Smith M.E."/>
        </authorList>
    </citation>
    <scope>NUCLEOTIDE SEQUENCE</scope>
    <source>
        <strain evidence="1">BCRC 34780</strain>
    </source>
</reference>
<organism evidence="1 2">
    <name type="scientific">Coemansia helicoidea</name>
    <dbReference type="NCBI Taxonomy" id="1286919"/>
    <lineage>
        <taxon>Eukaryota</taxon>
        <taxon>Fungi</taxon>
        <taxon>Fungi incertae sedis</taxon>
        <taxon>Zoopagomycota</taxon>
        <taxon>Kickxellomycotina</taxon>
        <taxon>Kickxellomycetes</taxon>
        <taxon>Kickxellales</taxon>
        <taxon>Kickxellaceae</taxon>
        <taxon>Coemansia</taxon>
    </lineage>
</organism>
<name>A0ACC1L588_9FUNG</name>
<evidence type="ECO:0000313" key="2">
    <source>
        <dbReference type="Proteomes" id="UP001140087"/>
    </source>
</evidence>
<proteinExistence type="predicted"/>
<feature type="non-terminal residue" evidence="1">
    <location>
        <position position="195"/>
    </location>
</feature>
<dbReference type="Proteomes" id="UP001140087">
    <property type="component" value="Unassembled WGS sequence"/>
</dbReference>
<dbReference type="EMBL" id="JANBUN010000798">
    <property type="protein sequence ID" value="KAJ2801293.1"/>
    <property type="molecule type" value="Genomic_DNA"/>
</dbReference>
<protein>
    <submittedName>
        <fullName evidence="1">Uncharacterized protein</fullName>
    </submittedName>
</protein>
<accession>A0ACC1L588</accession>